<evidence type="ECO:0000313" key="7">
    <source>
        <dbReference type="EMBL" id="MBS2101006.1"/>
    </source>
</evidence>
<evidence type="ECO:0000256" key="1">
    <source>
        <dbReference type="ARBA" id="ARBA00005010"/>
    </source>
</evidence>
<organism evidence="7 8">
    <name type="scientific">Carboxylicivirga linearis</name>
    <dbReference type="NCBI Taxonomy" id="1628157"/>
    <lineage>
        <taxon>Bacteria</taxon>
        <taxon>Pseudomonadati</taxon>
        <taxon>Bacteroidota</taxon>
        <taxon>Bacteroidia</taxon>
        <taxon>Marinilabiliales</taxon>
        <taxon>Marinilabiliaceae</taxon>
        <taxon>Carboxylicivirga</taxon>
    </lineage>
</organism>
<dbReference type="EMBL" id="JAGUCO010000035">
    <property type="protein sequence ID" value="MBS2101006.1"/>
    <property type="molecule type" value="Genomic_DNA"/>
</dbReference>
<keyword evidence="4" id="KW-0520">NAD</keyword>
<evidence type="ECO:0000256" key="6">
    <source>
        <dbReference type="ARBA" id="ARBA00047561"/>
    </source>
</evidence>
<dbReference type="PANTHER" id="PTHR35330:SF1">
    <property type="entry name" value="SIROHEME BIOSYNTHESIS PROTEIN MET8"/>
    <property type="match status" value="1"/>
</dbReference>
<dbReference type="SUPFAM" id="SSF51735">
    <property type="entry name" value="NAD(P)-binding Rossmann-fold domains"/>
    <property type="match status" value="1"/>
</dbReference>
<accession>A0ABS5K3T7</accession>
<dbReference type="PANTHER" id="PTHR35330">
    <property type="entry name" value="SIROHEME BIOSYNTHESIS PROTEIN MET8"/>
    <property type="match status" value="1"/>
</dbReference>
<dbReference type="InterPro" id="IPR006367">
    <property type="entry name" value="Sirohaem_synthase_N"/>
</dbReference>
<protein>
    <recommendedName>
        <fullName evidence="2">precorrin-2 dehydrogenase</fullName>
        <ecNumber evidence="2">1.3.1.76</ecNumber>
    </recommendedName>
</protein>
<gene>
    <name evidence="7" type="ORF">KEM10_22165</name>
</gene>
<evidence type="ECO:0000256" key="3">
    <source>
        <dbReference type="ARBA" id="ARBA00023002"/>
    </source>
</evidence>
<dbReference type="Pfam" id="PF13241">
    <property type="entry name" value="NAD_binding_7"/>
    <property type="match status" value="1"/>
</dbReference>
<dbReference type="InterPro" id="IPR028161">
    <property type="entry name" value="Met8-like"/>
</dbReference>
<comment type="pathway">
    <text evidence="1">Porphyrin-containing compound metabolism; siroheme biosynthesis; sirohydrochlorin from precorrin-2: step 1/1.</text>
</comment>
<evidence type="ECO:0000313" key="8">
    <source>
        <dbReference type="Proteomes" id="UP000708576"/>
    </source>
</evidence>
<name>A0ABS5K3T7_9BACT</name>
<dbReference type="NCBIfam" id="TIGR01470">
    <property type="entry name" value="cysG_Nterm"/>
    <property type="match status" value="1"/>
</dbReference>
<comment type="caution">
    <text evidence="7">The sequence shown here is derived from an EMBL/GenBank/DDBJ whole genome shotgun (WGS) entry which is preliminary data.</text>
</comment>
<dbReference type="Gene3D" id="3.40.50.720">
    <property type="entry name" value="NAD(P)-binding Rossmann-like Domain"/>
    <property type="match status" value="1"/>
</dbReference>
<keyword evidence="5" id="KW-0627">Porphyrin biosynthesis</keyword>
<keyword evidence="3" id="KW-0560">Oxidoreductase</keyword>
<comment type="catalytic activity">
    <reaction evidence="6">
        <text>precorrin-2 + NAD(+) = sirohydrochlorin + NADH + 2 H(+)</text>
        <dbReference type="Rhea" id="RHEA:15613"/>
        <dbReference type="ChEBI" id="CHEBI:15378"/>
        <dbReference type="ChEBI" id="CHEBI:57540"/>
        <dbReference type="ChEBI" id="CHEBI:57945"/>
        <dbReference type="ChEBI" id="CHEBI:58351"/>
        <dbReference type="ChEBI" id="CHEBI:58827"/>
        <dbReference type="EC" id="1.3.1.76"/>
    </reaction>
</comment>
<dbReference type="Proteomes" id="UP000708576">
    <property type="component" value="Unassembled WGS sequence"/>
</dbReference>
<keyword evidence="8" id="KW-1185">Reference proteome</keyword>
<dbReference type="EC" id="1.3.1.76" evidence="2"/>
<dbReference type="RefSeq" id="WP_212219966.1">
    <property type="nucleotide sequence ID" value="NZ_JAGUCO010000035.1"/>
</dbReference>
<sequence>MNFLPVSIDIERESILIIGGGHVAIHKIESLEKFTQNIKVIALEVVDEIRERGFIDIVEKAYEPRDLKGHLLVYAATNNHELNSQIRADALNYRCLVNVVDKPSNCDFISPAIYKKDPMTVAVSSNGENVYAAINWRNKIKELGENGELPEVKTKEESRF</sequence>
<evidence type="ECO:0000256" key="5">
    <source>
        <dbReference type="ARBA" id="ARBA00023244"/>
    </source>
</evidence>
<dbReference type="InterPro" id="IPR036291">
    <property type="entry name" value="NAD(P)-bd_dom_sf"/>
</dbReference>
<reference evidence="7 8" key="1">
    <citation type="journal article" date="2015" name="Int. J. Syst. Evol. Microbiol.">
        <title>Carboxylicivirga linearis sp. nov., isolated from a sea cucumber culture pond.</title>
        <authorList>
            <person name="Wang F.Q."/>
            <person name="Zhou Y.X."/>
            <person name="Lin X.Z."/>
            <person name="Chen G.J."/>
            <person name="Du Z.J."/>
        </authorList>
    </citation>
    <scope>NUCLEOTIDE SEQUENCE [LARGE SCALE GENOMIC DNA]</scope>
    <source>
        <strain evidence="7 8">FB218</strain>
    </source>
</reference>
<proteinExistence type="predicted"/>
<evidence type="ECO:0000256" key="4">
    <source>
        <dbReference type="ARBA" id="ARBA00023027"/>
    </source>
</evidence>
<evidence type="ECO:0000256" key="2">
    <source>
        <dbReference type="ARBA" id="ARBA00012400"/>
    </source>
</evidence>